<gene>
    <name evidence="2" type="ORF">UT84_C0007G0011</name>
</gene>
<protein>
    <submittedName>
        <fullName evidence="2">Uncharacterized protein</fullName>
    </submittedName>
</protein>
<dbReference type="Proteomes" id="UP000034531">
    <property type="component" value="Unassembled WGS sequence"/>
</dbReference>
<evidence type="ECO:0000313" key="2">
    <source>
        <dbReference type="EMBL" id="KKR50740.1"/>
    </source>
</evidence>
<sequence length="215" mass="23637">MRTEQKIPMPNLTHSEESDPQVALALREADLQQEQRRILRRVGFGLLATTLGIGTVYAAIRFSPAGSYLDGWNDPTQRLSEFTDTQTFKLDKDAKPEIMVMHVSGRDEIVLRSDASLEDSNILGTTKPGLTVITLKGTGYFYSTAGSKPTGDQNARSIWYEVQGKVPLYDVVGGQYFPSTDQDGNPQYAINPIVSANFVDTSGQEQADSSQTSRP</sequence>
<comment type="caution">
    <text evidence="2">The sequence shown here is derived from an EMBL/GenBank/DDBJ whole genome shotgun (WGS) entry which is preliminary data.</text>
</comment>
<dbReference type="AlphaFoldDB" id="A0A0G0TUJ0"/>
<reference evidence="2 3" key="1">
    <citation type="journal article" date="2015" name="Nature">
        <title>rRNA introns, odd ribosomes, and small enigmatic genomes across a large radiation of phyla.</title>
        <authorList>
            <person name="Brown C.T."/>
            <person name="Hug L.A."/>
            <person name="Thomas B.C."/>
            <person name="Sharon I."/>
            <person name="Castelle C.J."/>
            <person name="Singh A."/>
            <person name="Wilkins M.J."/>
            <person name="Williams K.H."/>
            <person name="Banfield J.F."/>
        </authorList>
    </citation>
    <scope>NUCLEOTIDE SEQUENCE [LARGE SCALE GENOMIC DNA]</scope>
</reference>
<keyword evidence="1" id="KW-0812">Transmembrane</keyword>
<keyword evidence="1" id="KW-1133">Transmembrane helix</keyword>
<organism evidence="2 3">
    <name type="scientific">Candidatus Curtissbacteria bacterium GW2011_GWA1_40_16</name>
    <dbReference type="NCBI Taxonomy" id="1618405"/>
    <lineage>
        <taxon>Bacteria</taxon>
        <taxon>Candidatus Curtissiibacteriota</taxon>
    </lineage>
</organism>
<proteinExistence type="predicted"/>
<feature type="transmembrane region" description="Helical" evidence="1">
    <location>
        <begin position="42"/>
        <end position="60"/>
    </location>
</feature>
<evidence type="ECO:0000313" key="3">
    <source>
        <dbReference type="Proteomes" id="UP000034531"/>
    </source>
</evidence>
<keyword evidence="1" id="KW-0472">Membrane</keyword>
<evidence type="ECO:0000256" key="1">
    <source>
        <dbReference type="SAM" id="Phobius"/>
    </source>
</evidence>
<dbReference type="EMBL" id="LBYI01000007">
    <property type="protein sequence ID" value="KKR50740.1"/>
    <property type="molecule type" value="Genomic_DNA"/>
</dbReference>
<accession>A0A0G0TUJ0</accession>
<name>A0A0G0TUJ0_9BACT</name>